<feature type="non-terminal residue" evidence="2">
    <location>
        <position position="1"/>
    </location>
</feature>
<feature type="domain" description="PsrA tetracyclin repressor-like C-terminal" evidence="1">
    <location>
        <begin position="5"/>
        <end position="77"/>
    </location>
</feature>
<sequence>QVLSQFRPSAERFLEVLAQILPELPHAELMWRLHFLIGSLAHTTASGKLICLMSGGACDPDDVEGLLERLTTYAAAGFQAPSR</sequence>
<dbReference type="EMBL" id="UINC01126082">
    <property type="protein sequence ID" value="SVD04343.1"/>
    <property type="molecule type" value="Genomic_DNA"/>
</dbReference>
<proteinExistence type="predicted"/>
<dbReference type="InterPro" id="IPR041586">
    <property type="entry name" value="PsrA_TetR_C"/>
</dbReference>
<dbReference type="InterPro" id="IPR036271">
    <property type="entry name" value="Tet_transcr_reg_TetR-rel_C_sf"/>
</dbReference>
<accession>A0A382S3B0</accession>
<evidence type="ECO:0000313" key="2">
    <source>
        <dbReference type="EMBL" id="SVD04343.1"/>
    </source>
</evidence>
<reference evidence="2" key="1">
    <citation type="submission" date="2018-05" db="EMBL/GenBank/DDBJ databases">
        <authorList>
            <person name="Lanie J.A."/>
            <person name="Ng W.-L."/>
            <person name="Kazmierczak K.M."/>
            <person name="Andrzejewski T.M."/>
            <person name="Davidsen T.M."/>
            <person name="Wayne K.J."/>
            <person name="Tettelin H."/>
            <person name="Glass J.I."/>
            <person name="Rusch D."/>
            <person name="Podicherti R."/>
            <person name="Tsui H.-C.T."/>
            <person name="Winkler M.E."/>
        </authorList>
    </citation>
    <scope>NUCLEOTIDE SEQUENCE</scope>
</reference>
<dbReference type="AlphaFoldDB" id="A0A382S3B0"/>
<organism evidence="2">
    <name type="scientific">marine metagenome</name>
    <dbReference type="NCBI Taxonomy" id="408172"/>
    <lineage>
        <taxon>unclassified sequences</taxon>
        <taxon>metagenomes</taxon>
        <taxon>ecological metagenomes</taxon>
    </lineage>
</organism>
<dbReference type="Pfam" id="PF17939">
    <property type="entry name" value="TetR_C_30"/>
    <property type="match status" value="1"/>
</dbReference>
<evidence type="ECO:0000259" key="1">
    <source>
        <dbReference type="Pfam" id="PF17939"/>
    </source>
</evidence>
<dbReference type="SUPFAM" id="SSF48498">
    <property type="entry name" value="Tetracyclin repressor-like, C-terminal domain"/>
    <property type="match status" value="1"/>
</dbReference>
<protein>
    <recommendedName>
        <fullName evidence="1">PsrA tetracyclin repressor-like C-terminal domain-containing protein</fullName>
    </recommendedName>
</protein>
<gene>
    <name evidence="2" type="ORF">METZ01_LOCUS357197</name>
</gene>
<name>A0A382S3B0_9ZZZZ</name>
<dbReference type="Gene3D" id="1.10.357.10">
    <property type="entry name" value="Tetracycline Repressor, domain 2"/>
    <property type="match status" value="1"/>
</dbReference>